<dbReference type="InterPro" id="IPR001563">
    <property type="entry name" value="Peptidase_S10"/>
</dbReference>
<comment type="caution">
    <text evidence="7">The sequence shown here is derived from an EMBL/GenBank/DDBJ whole genome shotgun (WGS) entry which is preliminary data.</text>
</comment>
<protein>
    <recommendedName>
        <fullName evidence="6">Carboxypeptidase</fullName>
        <ecNumber evidence="6">3.4.16.-</ecNumber>
    </recommendedName>
</protein>
<evidence type="ECO:0000256" key="4">
    <source>
        <dbReference type="ARBA" id="ARBA00022801"/>
    </source>
</evidence>
<keyword evidence="2 6" id="KW-0121">Carboxypeptidase</keyword>
<keyword evidence="8" id="KW-1185">Reference proteome</keyword>
<organism evidence="7 8">
    <name type="scientific">Phlyctema vagabunda</name>
    <dbReference type="NCBI Taxonomy" id="108571"/>
    <lineage>
        <taxon>Eukaryota</taxon>
        <taxon>Fungi</taxon>
        <taxon>Dikarya</taxon>
        <taxon>Ascomycota</taxon>
        <taxon>Pezizomycotina</taxon>
        <taxon>Leotiomycetes</taxon>
        <taxon>Helotiales</taxon>
        <taxon>Dermateaceae</taxon>
        <taxon>Phlyctema</taxon>
    </lineage>
</organism>
<dbReference type="EMBL" id="JBFCZG010000011">
    <property type="protein sequence ID" value="KAL3417434.1"/>
    <property type="molecule type" value="Genomic_DNA"/>
</dbReference>
<dbReference type="PRINTS" id="PR00724">
    <property type="entry name" value="CRBOXYPTASEC"/>
</dbReference>
<proteinExistence type="inferred from homology"/>
<dbReference type="InterPro" id="IPR033124">
    <property type="entry name" value="Ser_caboxypep_his_AS"/>
</dbReference>
<dbReference type="InterPro" id="IPR018202">
    <property type="entry name" value="Ser_caboxypep_ser_AS"/>
</dbReference>
<dbReference type="PANTHER" id="PTHR11802:SF453">
    <property type="entry name" value="S1, PUTATIVE-RELATED"/>
    <property type="match status" value="1"/>
</dbReference>
<dbReference type="Proteomes" id="UP001629113">
    <property type="component" value="Unassembled WGS sequence"/>
</dbReference>
<dbReference type="PROSITE" id="PS00560">
    <property type="entry name" value="CARBOXYPEPT_SER_HIS"/>
    <property type="match status" value="1"/>
</dbReference>
<accession>A0ABR4P2A3</accession>
<evidence type="ECO:0000313" key="7">
    <source>
        <dbReference type="EMBL" id="KAL3417434.1"/>
    </source>
</evidence>
<reference evidence="7 8" key="1">
    <citation type="submission" date="2024-06" db="EMBL/GenBank/DDBJ databases">
        <title>Complete genome of Phlyctema vagabunda strain 19-DSS-EL-015.</title>
        <authorList>
            <person name="Fiorenzani C."/>
        </authorList>
    </citation>
    <scope>NUCLEOTIDE SEQUENCE [LARGE SCALE GENOMIC DNA]</scope>
    <source>
        <strain evidence="7 8">19-DSS-EL-015</strain>
    </source>
</reference>
<dbReference type="GO" id="GO:0004180">
    <property type="term" value="F:carboxypeptidase activity"/>
    <property type="evidence" value="ECO:0007669"/>
    <property type="project" value="UniProtKB-KW"/>
</dbReference>
<evidence type="ECO:0000256" key="3">
    <source>
        <dbReference type="ARBA" id="ARBA00022670"/>
    </source>
</evidence>
<feature type="signal peptide" evidence="6">
    <location>
        <begin position="1"/>
        <end position="19"/>
    </location>
</feature>
<gene>
    <name evidence="7" type="ORF">PVAG01_11434</name>
</gene>
<dbReference type="EC" id="3.4.16.-" evidence="6"/>
<comment type="similarity">
    <text evidence="1 6">Belongs to the peptidase S10 family.</text>
</comment>
<evidence type="ECO:0000256" key="1">
    <source>
        <dbReference type="ARBA" id="ARBA00009431"/>
    </source>
</evidence>
<evidence type="ECO:0000313" key="8">
    <source>
        <dbReference type="Proteomes" id="UP001629113"/>
    </source>
</evidence>
<keyword evidence="3 6" id="KW-0645">Protease</keyword>
<dbReference type="Gene3D" id="3.40.50.1820">
    <property type="entry name" value="alpha/beta hydrolase"/>
    <property type="match status" value="1"/>
</dbReference>
<name>A0ABR4P2A3_9HELO</name>
<dbReference type="Gene3D" id="1.10.287.410">
    <property type="match status" value="1"/>
</dbReference>
<dbReference type="PROSITE" id="PS00131">
    <property type="entry name" value="CARBOXYPEPT_SER_SER"/>
    <property type="match status" value="1"/>
</dbReference>
<dbReference type="Pfam" id="PF00450">
    <property type="entry name" value="Peptidase_S10"/>
    <property type="match status" value="1"/>
</dbReference>
<feature type="chain" id="PRO_5044987038" description="Carboxypeptidase" evidence="6">
    <location>
        <begin position="20"/>
        <end position="493"/>
    </location>
</feature>
<evidence type="ECO:0000256" key="5">
    <source>
        <dbReference type="ARBA" id="ARBA00023180"/>
    </source>
</evidence>
<keyword evidence="6" id="KW-0732">Signal</keyword>
<keyword evidence="4 6" id="KW-0378">Hydrolase</keyword>
<dbReference type="PANTHER" id="PTHR11802">
    <property type="entry name" value="SERINE PROTEASE FAMILY S10 SERINE CARBOXYPEPTIDASE"/>
    <property type="match status" value="1"/>
</dbReference>
<dbReference type="InterPro" id="IPR029058">
    <property type="entry name" value="AB_hydrolase_fold"/>
</dbReference>
<dbReference type="SUPFAM" id="SSF53474">
    <property type="entry name" value="alpha/beta-Hydrolases"/>
    <property type="match status" value="1"/>
</dbReference>
<sequence>MRLLSLGLFASALPALAAALPSSPLVESLKDHRPVKEPDVAIKDKRSFEMINGVNHTKFEHRATGATLSFVTNSGICETTPGVNQYSGYLSVGTNMNMWFWFFEARNSPTTAPLATWFNGGPGCSSMIGLFQENGPCHFVNGASTPSLNKYSFNEYANMLYVDQPIGTGFSYGTDSVTSTVTAAPYVWTLLQAFYASFPAYENRDFGIFTESYGGHYGPEFASYIEDQNAKIAAGSIAGDKINLVALGINNGWFDPIIQQKAYVDYSYNNTYKSLITAAQHTSYLSTYNTKCLPALQKCSALTGSNSACETADNTCYNSIEGPLSSVSDYDVYDIRAPSNDPNPPETYVSYLQSSKVMTAIGAKSTYAECPDAPYEKFSATGDDARSLLSTLSTVVQSGITTLIWAGDADWICNWFGGLAAANAITYSGSSAFNAKAVAPYTVAGVSGGTFKSVGNLSWLRVFGAGHEVPYYQPALALQAFKQTMQKKAISST</sequence>
<keyword evidence="5" id="KW-0325">Glycoprotein</keyword>
<evidence type="ECO:0000256" key="6">
    <source>
        <dbReference type="RuleBase" id="RU361156"/>
    </source>
</evidence>
<evidence type="ECO:0000256" key="2">
    <source>
        <dbReference type="ARBA" id="ARBA00022645"/>
    </source>
</evidence>